<organism evidence="7 8">
    <name type="scientific">Pichia membranifaciens NRRL Y-2026</name>
    <dbReference type="NCBI Taxonomy" id="763406"/>
    <lineage>
        <taxon>Eukaryota</taxon>
        <taxon>Fungi</taxon>
        <taxon>Dikarya</taxon>
        <taxon>Ascomycota</taxon>
        <taxon>Saccharomycotina</taxon>
        <taxon>Pichiomycetes</taxon>
        <taxon>Pichiales</taxon>
        <taxon>Pichiaceae</taxon>
        <taxon>Pichia</taxon>
    </lineage>
</organism>
<name>A0A1E3NN84_9ASCO</name>
<reference evidence="7 8" key="1">
    <citation type="journal article" date="2016" name="Proc. Natl. Acad. Sci. U.S.A.">
        <title>Comparative genomics of biotechnologically important yeasts.</title>
        <authorList>
            <person name="Riley R."/>
            <person name="Haridas S."/>
            <person name="Wolfe K.H."/>
            <person name="Lopes M.R."/>
            <person name="Hittinger C.T."/>
            <person name="Goeker M."/>
            <person name="Salamov A.A."/>
            <person name="Wisecaver J.H."/>
            <person name="Long T.M."/>
            <person name="Calvey C.H."/>
            <person name="Aerts A.L."/>
            <person name="Barry K.W."/>
            <person name="Choi C."/>
            <person name="Clum A."/>
            <person name="Coughlan A.Y."/>
            <person name="Deshpande S."/>
            <person name="Douglass A.P."/>
            <person name="Hanson S.J."/>
            <person name="Klenk H.-P."/>
            <person name="LaButti K.M."/>
            <person name="Lapidus A."/>
            <person name="Lindquist E.A."/>
            <person name="Lipzen A.M."/>
            <person name="Meier-Kolthoff J.P."/>
            <person name="Ohm R.A."/>
            <person name="Otillar R.P."/>
            <person name="Pangilinan J.L."/>
            <person name="Peng Y."/>
            <person name="Rokas A."/>
            <person name="Rosa C.A."/>
            <person name="Scheuner C."/>
            <person name="Sibirny A.A."/>
            <person name="Slot J.C."/>
            <person name="Stielow J.B."/>
            <person name="Sun H."/>
            <person name="Kurtzman C.P."/>
            <person name="Blackwell M."/>
            <person name="Grigoriev I.V."/>
            <person name="Jeffries T.W."/>
        </authorList>
    </citation>
    <scope>NUCLEOTIDE SEQUENCE [LARGE SCALE GENOMIC DNA]</scope>
    <source>
        <strain evidence="7 8">NRRL Y-2026</strain>
    </source>
</reference>
<evidence type="ECO:0000256" key="5">
    <source>
        <dbReference type="ARBA" id="ARBA00023002"/>
    </source>
</evidence>
<comment type="similarity">
    <text evidence="2">Belongs to the MSOX/MTOX family.</text>
</comment>
<dbReference type="Gene3D" id="3.50.50.60">
    <property type="entry name" value="FAD/NAD(P)-binding domain"/>
    <property type="match status" value="1"/>
</dbReference>
<evidence type="ECO:0000256" key="3">
    <source>
        <dbReference type="ARBA" id="ARBA00022630"/>
    </source>
</evidence>
<evidence type="ECO:0000259" key="6">
    <source>
        <dbReference type="Pfam" id="PF01266"/>
    </source>
</evidence>
<dbReference type="EMBL" id="KV454002">
    <property type="protein sequence ID" value="ODQ47570.1"/>
    <property type="molecule type" value="Genomic_DNA"/>
</dbReference>
<dbReference type="InterPro" id="IPR045170">
    <property type="entry name" value="MTOX"/>
</dbReference>
<gene>
    <name evidence="7" type="ORF">PICMEDRAFT_15500</name>
</gene>
<dbReference type="SUPFAM" id="SSF51905">
    <property type="entry name" value="FAD/NAD(P)-binding domain"/>
    <property type="match status" value="1"/>
</dbReference>
<keyword evidence="5" id="KW-0560">Oxidoreductase</keyword>
<keyword evidence="4" id="KW-0274">FAD</keyword>
<keyword evidence="3" id="KW-0285">Flavoprotein</keyword>
<dbReference type="PANTHER" id="PTHR10961:SF24">
    <property type="entry name" value="HYPOTHETICAL FRUCTOSYL AMINE:OXYGEN OXIDOREDUCTASE (EUROFUNG)"/>
    <property type="match status" value="1"/>
</dbReference>
<dbReference type="STRING" id="763406.A0A1E3NN84"/>
<dbReference type="RefSeq" id="XP_019018683.1">
    <property type="nucleotide sequence ID" value="XM_019160853.1"/>
</dbReference>
<accession>A0A1E3NN84</accession>
<protein>
    <recommendedName>
        <fullName evidence="6">FAD dependent oxidoreductase domain-containing protein</fullName>
    </recommendedName>
</protein>
<keyword evidence="8" id="KW-1185">Reference proteome</keyword>
<dbReference type="GO" id="GO:0008115">
    <property type="term" value="F:sarcosine oxidase activity"/>
    <property type="evidence" value="ECO:0007669"/>
    <property type="project" value="TreeGrafter"/>
</dbReference>
<dbReference type="AlphaFoldDB" id="A0A1E3NN84"/>
<evidence type="ECO:0000256" key="1">
    <source>
        <dbReference type="ARBA" id="ARBA00001974"/>
    </source>
</evidence>
<dbReference type="Proteomes" id="UP000094455">
    <property type="component" value="Unassembled WGS sequence"/>
</dbReference>
<dbReference type="GeneID" id="30177540"/>
<evidence type="ECO:0000313" key="7">
    <source>
        <dbReference type="EMBL" id="ODQ47570.1"/>
    </source>
</evidence>
<proteinExistence type="inferred from homology"/>
<dbReference type="GO" id="GO:0051698">
    <property type="term" value="F:saccharopine oxidase activity"/>
    <property type="evidence" value="ECO:0007669"/>
    <property type="project" value="TreeGrafter"/>
</dbReference>
<dbReference type="Pfam" id="PF01266">
    <property type="entry name" value="DAO"/>
    <property type="match status" value="1"/>
</dbReference>
<evidence type="ECO:0000256" key="2">
    <source>
        <dbReference type="ARBA" id="ARBA00010989"/>
    </source>
</evidence>
<feature type="domain" description="FAD dependent oxidoreductase" evidence="6">
    <location>
        <begin position="7"/>
        <end position="381"/>
    </location>
</feature>
<dbReference type="GO" id="GO:0050660">
    <property type="term" value="F:flavin adenine dinucleotide binding"/>
    <property type="evidence" value="ECO:0007669"/>
    <property type="project" value="InterPro"/>
</dbReference>
<dbReference type="InterPro" id="IPR036188">
    <property type="entry name" value="FAD/NAD-bd_sf"/>
</dbReference>
<evidence type="ECO:0000313" key="8">
    <source>
        <dbReference type="Proteomes" id="UP000094455"/>
    </source>
</evidence>
<dbReference type="OrthoDB" id="2219495at2759"/>
<comment type="cofactor">
    <cofactor evidence="1">
        <name>FAD</name>
        <dbReference type="ChEBI" id="CHEBI:57692"/>
    </cofactor>
</comment>
<evidence type="ECO:0000256" key="4">
    <source>
        <dbReference type="ARBA" id="ARBA00022827"/>
    </source>
</evidence>
<dbReference type="InterPro" id="IPR006076">
    <property type="entry name" value="FAD-dep_OxRdtase"/>
</dbReference>
<dbReference type="PANTHER" id="PTHR10961">
    <property type="entry name" value="PEROXISOMAL SARCOSINE OXIDASE"/>
    <property type="match status" value="1"/>
</dbReference>
<sequence>MDPEEHVLIIGAGTFGLSTALELLRGGHKNVTLLDAYPVPSPLAAGNDVNKIFQSVVRSQFYSDLSKESLRKWRDDPVYQPAYHETGIIYGASMEESYAEIYKQYEMLQEDKDDDSVLLETPADFLRLVGQSGVESLSLDNTQPRFDKWKGYYQKKNCGWTYASLALERASMECIRLGAKMVTDSAQELLFDKKTQACLGVRTYSGLEILAAKTVICAGANSVKLLDFHRQLLAKCWTVGHIRLTDAEIGQLKGSPVVLNIDKGFVFEPDAFGDLKFCNEFPGYINMETIKGAEGEVSVPVYKDAIPKEAETQMRDFLREVLPRLSDREFNVAKICWCTDTPDRHFLIDEHPQHTGLILGTGDSGQGFKYMPIVGEYIASLTLHGRDSLPEDKKDAWRWRPETAVHRDNGALQNRYGGSNAVLDLKDVAEWSRAVLPAL</sequence>
<dbReference type="Gene3D" id="3.30.9.10">
    <property type="entry name" value="D-Amino Acid Oxidase, subunit A, domain 2"/>
    <property type="match status" value="1"/>
</dbReference>